<dbReference type="AlphaFoldDB" id="A0A919K0Q1"/>
<reference evidence="2" key="1">
    <citation type="submission" date="2021-01" db="EMBL/GenBank/DDBJ databases">
        <title>Whole genome shotgun sequence of Actinoplanes rishiriensis NBRC 108556.</title>
        <authorList>
            <person name="Komaki H."/>
            <person name="Tamura T."/>
        </authorList>
    </citation>
    <scope>NUCLEOTIDE SEQUENCE</scope>
    <source>
        <strain evidence="2">NBRC 108556</strain>
    </source>
</reference>
<protein>
    <submittedName>
        <fullName evidence="2">Uncharacterized protein</fullName>
    </submittedName>
</protein>
<feature type="compositionally biased region" description="Pro residues" evidence="1">
    <location>
        <begin position="50"/>
        <end position="61"/>
    </location>
</feature>
<feature type="compositionally biased region" description="Basic and acidic residues" evidence="1">
    <location>
        <begin position="208"/>
        <end position="223"/>
    </location>
</feature>
<evidence type="ECO:0000313" key="2">
    <source>
        <dbReference type="EMBL" id="GIE97259.1"/>
    </source>
</evidence>
<feature type="compositionally biased region" description="Basic and acidic residues" evidence="1">
    <location>
        <begin position="181"/>
        <end position="197"/>
    </location>
</feature>
<comment type="caution">
    <text evidence="2">The sequence shown here is derived from an EMBL/GenBank/DDBJ whole genome shotgun (WGS) entry which is preliminary data.</text>
</comment>
<organism evidence="2 3">
    <name type="scientific">Paractinoplanes rishiriensis</name>
    <dbReference type="NCBI Taxonomy" id="1050105"/>
    <lineage>
        <taxon>Bacteria</taxon>
        <taxon>Bacillati</taxon>
        <taxon>Actinomycetota</taxon>
        <taxon>Actinomycetes</taxon>
        <taxon>Micromonosporales</taxon>
        <taxon>Micromonosporaceae</taxon>
        <taxon>Paractinoplanes</taxon>
    </lineage>
</organism>
<feature type="compositionally biased region" description="Basic and acidic residues" evidence="1">
    <location>
        <begin position="125"/>
        <end position="154"/>
    </location>
</feature>
<feature type="region of interest" description="Disordered" evidence="1">
    <location>
        <begin position="119"/>
        <end position="223"/>
    </location>
</feature>
<dbReference type="Proteomes" id="UP000636960">
    <property type="component" value="Unassembled WGS sequence"/>
</dbReference>
<name>A0A919K0Q1_9ACTN</name>
<gene>
    <name evidence="2" type="ORF">Ari01nite_47240</name>
</gene>
<dbReference type="EMBL" id="BOMV01000055">
    <property type="protein sequence ID" value="GIE97259.1"/>
    <property type="molecule type" value="Genomic_DNA"/>
</dbReference>
<feature type="region of interest" description="Disordered" evidence="1">
    <location>
        <begin position="35"/>
        <end position="80"/>
    </location>
</feature>
<sequence>MLQLSVALIGAASLVALALLVFRMRTGQARARRLAAARKPQPYAEQPATPRTPFPAPPPPIAGSAHPAERTRFGPRPAGLPEVRLAAPDASVVPTPGSRPPMPSGLTGARGMAASVYQPRPSGLHPHEEKRHPHEETRHPHEETPARHRHRAEEQPPVPATPAGGWPGLREPAAWAGQSHAEPRVEEVYPRHGEPVSRLRQPAYLADRPVDRGRHRAADPGEA</sequence>
<evidence type="ECO:0000256" key="1">
    <source>
        <dbReference type="SAM" id="MobiDB-lite"/>
    </source>
</evidence>
<keyword evidence="3" id="KW-1185">Reference proteome</keyword>
<accession>A0A919K0Q1</accession>
<evidence type="ECO:0000313" key="3">
    <source>
        <dbReference type="Proteomes" id="UP000636960"/>
    </source>
</evidence>
<proteinExistence type="predicted"/>